<dbReference type="Gramene" id="mRNA:HanXRQr2_Chr15g0717441">
    <property type="protein sequence ID" value="CDS:HanXRQr2_Chr15g0717441.1"/>
    <property type="gene ID" value="HanXRQr2_Chr15g0717441"/>
</dbReference>
<reference evidence="1" key="1">
    <citation type="journal article" date="2017" name="Nature">
        <title>The sunflower genome provides insights into oil metabolism, flowering and Asterid evolution.</title>
        <authorList>
            <person name="Badouin H."/>
            <person name="Gouzy J."/>
            <person name="Grassa C.J."/>
            <person name="Murat F."/>
            <person name="Staton S.E."/>
            <person name="Cottret L."/>
            <person name="Lelandais-Briere C."/>
            <person name="Owens G.L."/>
            <person name="Carrere S."/>
            <person name="Mayjonade B."/>
            <person name="Legrand L."/>
            <person name="Gill N."/>
            <person name="Kane N.C."/>
            <person name="Bowers J.E."/>
            <person name="Hubner S."/>
            <person name="Bellec A."/>
            <person name="Berard A."/>
            <person name="Berges H."/>
            <person name="Blanchet N."/>
            <person name="Boniface M.C."/>
            <person name="Brunel D."/>
            <person name="Catrice O."/>
            <person name="Chaidir N."/>
            <person name="Claudel C."/>
            <person name="Donnadieu C."/>
            <person name="Faraut T."/>
            <person name="Fievet G."/>
            <person name="Helmstetter N."/>
            <person name="King M."/>
            <person name="Knapp S.J."/>
            <person name="Lai Z."/>
            <person name="Le Paslier M.C."/>
            <person name="Lippi Y."/>
            <person name="Lorenzon L."/>
            <person name="Mandel J.R."/>
            <person name="Marage G."/>
            <person name="Marchand G."/>
            <person name="Marquand E."/>
            <person name="Bret-Mestries E."/>
            <person name="Morien E."/>
            <person name="Nambeesan S."/>
            <person name="Nguyen T."/>
            <person name="Pegot-Espagnet P."/>
            <person name="Pouilly N."/>
            <person name="Raftis F."/>
            <person name="Sallet E."/>
            <person name="Schiex T."/>
            <person name="Thomas J."/>
            <person name="Vandecasteele C."/>
            <person name="Vares D."/>
            <person name="Vear F."/>
            <person name="Vautrin S."/>
            <person name="Crespi M."/>
            <person name="Mangin B."/>
            <person name="Burke J.M."/>
            <person name="Salse J."/>
            <person name="Munos S."/>
            <person name="Vincourt P."/>
            <person name="Rieseberg L.H."/>
            <person name="Langlade N.B."/>
        </authorList>
    </citation>
    <scope>NUCLEOTIDE SEQUENCE</scope>
    <source>
        <tissue evidence="1">Leaves</tissue>
    </source>
</reference>
<evidence type="ECO:0000313" key="2">
    <source>
        <dbReference type="Proteomes" id="UP000215914"/>
    </source>
</evidence>
<comment type="caution">
    <text evidence="1">The sequence shown here is derived from an EMBL/GenBank/DDBJ whole genome shotgun (WGS) entry which is preliminary data.</text>
</comment>
<sequence length="61" mass="6852">MTLARVLAPAFGLLRGHDSCTQAHFCKNFDDLEVKQCHSPDQISVYNMWSSPINLLTCIIT</sequence>
<protein>
    <submittedName>
        <fullName evidence="1">Uncharacterized protein</fullName>
    </submittedName>
</protein>
<gene>
    <name evidence="1" type="ORF">HanXRQr2_Chr15g0717441</name>
</gene>
<dbReference type="EMBL" id="MNCJ02000330">
    <property type="protein sequence ID" value="KAF5766613.1"/>
    <property type="molecule type" value="Genomic_DNA"/>
</dbReference>
<organism evidence="1 2">
    <name type="scientific">Helianthus annuus</name>
    <name type="common">Common sunflower</name>
    <dbReference type="NCBI Taxonomy" id="4232"/>
    <lineage>
        <taxon>Eukaryota</taxon>
        <taxon>Viridiplantae</taxon>
        <taxon>Streptophyta</taxon>
        <taxon>Embryophyta</taxon>
        <taxon>Tracheophyta</taxon>
        <taxon>Spermatophyta</taxon>
        <taxon>Magnoliopsida</taxon>
        <taxon>eudicotyledons</taxon>
        <taxon>Gunneridae</taxon>
        <taxon>Pentapetalae</taxon>
        <taxon>asterids</taxon>
        <taxon>campanulids</taxon>
        <taxon>Asterales</taxon>
        <taxon>Asteraceae</taxon>
        <taxon>Asteroideae</taxon>
        <taxon>Heliantheae alliance</taxon>
        <taxon>Heliantheae</taxon>
        <taxon>Helianthus</taxon>
    </lineage>
</organism>
<proteinExistence type="predicted"/>
<evidence type="ECO:0000313" key="1">
    <source>
        <dbReference type="EMBL" id="KAF5766613.1"/>
    </source>
</evidence>
<accession>A0A9K3E5Q8</accession>
<name>A0A9K3E5Q8_HELAN</name>
<keyword evidence="2" id="KW-1185">Reference proteome</keyword>
<reference evidence="1" key="2">
    <citation type="submission" date="2020-06" db="EMBL/GenBank/DDBJ databases">
        <title>Helianthus annuus Genome sequencing and assembly Release 2.</title>
        <authorList>
            <person name="Gouzy J."/>
            <person name="Langlade N."/>
            <person name="Munos S."/>
        </authorList>
    </citation>
    <scope>NUCLEOTIDE SEQUENCE</scope>
    <source>
        <tissue evidence="1">Leaves</tissue>
    </source>
</reference>
<dbReference type="AlphaFoldDB" id="A0A9K3E5Q8"/>
<dbReference type="Proteomes" id="UP000215914">
    <property type="component" value="Unassembled WGS sequence"/>
</dbReference>